<dbReference type="OrthoDB" id="9776294at2"/>
<dbReference type="Gene3D" id="3.40.50.720">
    <property type="entry name" value="NAD(P)-binding Rossmann-like Domain"/>
    <property type="match status" value="1"/>
</dbReference>
<dbReference type="EMBL" id="CP000878">
    <property type="protein sequence ID" value="ABX08025.1"/>
    <property type="molecule type" value="Genomic_DNA"/>
</dbReference>
<dbReference type="Pfam" id="PF02080">
    <property type="entry name" value="TrkA_C"/>
    <property type="match status" value="1"/>
</dbReference>
<sequence>MSEWWQWLPKKEGDSLGFAVVGIGRFGSAVCRELLRNGADVLAVDLSEKAIDELRQLEPSIEARVVDSTDEESMREAGVLEMGTVVVGISEPIEASITTTLIAKDTDGSRVQQVIARATSDLHERMLKRVGADRVVFPSRMQGERLGLELVRPNLIERLELDDQTGIDEIKVPAIFIGRSLRDLNLRKNYLVNVLAAGPAERLTVNPPAKYILEEDHVLVVMGLMEDLQKLPQV</sequence>
<evidence type="ECO:0000313" key="3">
    <source>
        <dbReference type="EMBL" id="ABX08025.1"/>
    </source>
</evidence>
<feature type="domain" description="RCK N-terminal" evidence="1">
    <location>
        <begin position="15"/>
        <end position="136"/>
    </location>
</feature>
<keyword evidence="3" id="KW-0406">Ion transport</keyword>
<dbReference type="PANTHER" id="PTHR43833">
    <property type="entry name" value="POTASSIUM CHANNEL PROTEIN 2-RELATED-RELATED"/>
    <property type="match status" value="1"/>
</dbReference>
<evidence type="ECO:0000313" key="4">
    <source>
        <dbReference type="Proteomes" id="UP000000788"/>
    </source>
</evidence>
<dbReference type="InterPro" id="IPR036721">
    <property type="entry name" value="RCK_C_sf"/>
</dbReference>
<keyword evidence="3" id="KW-0407">Ion channel</keyword>
<dbReference type="InterPro" id="IPR003148">
    <property type="entry name" value="RCK_N"/>
</dbReference>
<evidence type="ECO:0000259" key="2">
    <source>
        <dbReference type="PROSITE" id="PS51202"/>
    </source>
</evidence>
<dbReference type="KEGG" id="pmj:P9211_00941"/>
<reference evidence="3 4" key="1">
    <citation type="journal article" date="2007" name="PLoS Genet.">
        <title>Patterns and implications of gene gain and loss in the evolution of Prochlorococcus.</title>
        <authorList>
            <person name="Kettler G.C."/>
            <person name="Martiny A.C."/>
            <person name="Huang K."/>
            <person name="Zucker J."/>
            <person name="Coleman M.L."/>
            <person name="Rodrigue S."/>
            <person name="Chen F."/>
            <person name="Lapidus A."/>
            <person name="Ferriera S."/>
            <person name="Johnson J."/>
            <person name="Steglich C."/>
            <person name="Church G.M."/>
            <person name="Richardson P."/>
            <person name="Chisholm S.W."/>
        </authorList>
    </citation>
    <scope>NUCLEOTIDE SEQUENCE [LARGE SCALE GENOMIC DNA]</scope>
    <source>
        <strain evidence="4">MIT 9211</strain>
    </source>
</reference>
<dbReference type="InterPro" id="IPR050721">
    <property type="entry name" value="Trk_Ktr_HKT_K-transport"/>
</dbReference>
<dbReference type="InterPro" id="IPR036291">
    <property type="entry name" value="NAD(P)-bd_dom_sf"/>
</dbReference>
<evidence type="ECO:0000259" key="1">
    <source>
        <dbReference type="PROSITE" id="PS51201"/>
    </source>
</evidence>
<feature type="domain" description="RCK C-terminal" evidence="2">
    <location>
        <begin position="154"/>
        <end position="234"/>
    </location>
</feature>
<dbReference type="AlphaFoldDB" id="A9B9H0"/>
<accession>A9B9H0</accession>
<dbReference type="Proteomes" id="UP000000788">
    <property type="component" value="Chromosome"/>
</dbReference>
<dbReference type="HOGENOM" id="CLU_046525_3_2_3"/>
<name>A9B9H0_PROM4</name>
<dbReference type="InterPro" id="IPR006037">
    <property type="entry name" value="RCK_C"/>
</dbReference>
<dbReference type="eggNOG" id="COG0569">
    <property type="taxonomic scope" value="Bacteria"/>
</dbReference>
<dbReference type="PANTHER" id="PTHR43833:SF7">
    <property type="entry name" value="KTR SYSTEM POTASSIUM UPTAKE PROTEIN C"/>
    <property type="match status" value="1"/>
</dbReference>
<dbReference type="RefSeq" id="WP_012194650.1">
    <property type="nucleotide sequence ID" value="NC_009976.1"/>
</dbReference>
<dbReference type="Pfam" id="PF02254">
    <property type="entry name" value="TrkA_N"/>
    <property type="match status" value="1"/>
</dbReference>
<proteinExistence type="predicted"/>
<dbReference type="GO" id="GO:0008324">
    <property type="term" value="F:monoatomic cation transmembrane transporter activity"/>
    <property type="evidence" value="ECO:0007669"/>
    <property type="project" value="InterPro"/>
</dbReference>
<dbReference type="PROSITE" id="PS51201">
    <property type="entry name" value="RCK_N"/>
    <property type="match status" value="1"/>
</dbReference>
<gene>
    <name evidence="3" type="ordered locus">P9211_00941</name>
</gene>
<dbReference type="PROSITE" id="PS51202">
    <property type="entry name" value="RCK_C"/>
    <property type="match status" value="1"/>
</dbReference>
<dbReference type="GO" id="GO:0006813">
    <property type="term" value="P:potassium ion transport"/>
    <property type="evidence" value="ECO:0007669"/>
    <property type="project" value="InterPro"/>
</dbReference>
<organism evidence="3 4">
    <name type="scientific">Prochlorococcus marinus (strain MIT 9211)</name>
    <dbReference type="NCBI Taxonomy" id="93059"/>
    <lineage>
        <taxon>Bacteria</taxon>
        <taxon>Bacillati</taxon>
        <taxon>Cyanobacteriota</taxon>
        <taxon>Cyanophyceae</taxon>
        <taxon>Synechococcales</taxon>
        <taxon>Prochlorococcaceae</taxon>
        <taxon>Prochlorococcus</taxon>
    </lineage>
</organism>
<keyword evidence="3" id="KW-0813">Transport</keyword>
<dbReference type="SUPFAM" id="SSF51735">
    <property type="entry name" value="NAD(P)-binding Rossmann-fold domains"/>
    <property type="match status" value="1"/>
</dbReference>
<protein>
    <submittedName>
        <fullName evidence="3">Putative potassium channel, VIC family</fullName>
    </submittedName>
</protein>
<dbReference type="Gene3D" id="3.30.70.1450">
    <property type="entry name" value="Regulator of K+ conductance, C-terminal domain"/>
    <property type="match status" value="1"/>
</dbReference>
<dbReference type="SUPFAM" id="SSF116726">
    <property type="entry name" value="TrkA C-terminal domain-like"/>
    <property type="match status" value="1"/>
</dbReference>
<dbReference type="STRING" id="93059.P9211_00941"/>
<keyword evidence="4" id="KW-1185">Reference proteome</keyword>